<sequence>MFGELRSILLAIKERRGEWAKVSPAIAVPISDGISLLEKYHDCVKENDIYYIASVLDPRIKTKWLKTLPDGEKIIDRIRAFLKKAYPTPKQPASIAPSSTNYKSFEYRFLEAFQPTQYNVAEPDIDQYFGTPTISTGFDISQSQTEFIRSWWKANRLEFSCTAKVAQDRLAIPAAEARLLGP</sequence>
<proteinExistence type="predicted"/>
<protein>
    <recommendedName>
        <fullName evidence="2">HAT C-terminal dimerisation domain-containing protein</fullName>
    </recommendedName>
</protein>
<evidence type="ECO:0000313" key="1">
    <source>
        <dbReference type="EMBL" id="KZN87861.1"/>
    </source>
</evidence>
<reference evidence="1" key="1">
    <citation type="journal article" date="2014" name="Genome Announc.">
        <title>Complete sequencing and chromosome-scale genome assembly of the industrial progenitor strain P2niaD18 from the penicillin producer Penicillium chrysogenum.</title>
        <authorList>
            <person name="Specht T."/>
            <person name="Dahlmann T.A."/>
            <person name="Zadra I."/>
            <person name="Kurnsteiner H."/>
            <person name="Kuck U."/>
        </authorList>
    </citation>
    <scope>NUCLEOTIDE SEQUENCE [LARGE SCALE GENOMIC DNA]</scope>
    <source>
        <strain evidence="1">P2niaD18</strain>
    </source>
</reference>
<gene>
    <name evidence="1" type="ORF">EN45_064220</name>
</gene>
<accession>A0A167T416</accession>
<dbReference type="InterPro" id="IPR012337">
    <property type="entry name" value="RNaseH-like_sf"/>
</dbReference>
<dbReference type="Proteomes" id="UP000076449">
    <property type="component" value="Chromosome II"/>
</dbReference>
<dbReference type="EMBL" id="CM002799">
    <property type="protein sequence ID" value="KZN87861.1"/>
    <property type="molecule type" value="Genomic_DNA"/>
</dbReference>
<evidence type="ECO:0008006" key="2">
    <source>
        <dbReference type="Google" id="ProtNLM"/>
    </source>
</evidence>
<organism evidence="1">
    <name type="scientific">Penicillium chrysogenum</name>
    <name type="common">Penicillium notatum</name>
    <dbReference type="NCBI Taxonomy" id="5076"/>
    <lineage>
        <taxon>Eukaryota</taxon>
        <taxon>Fungi</taxon>
        <taxon>Dikarya</taxon>
        <taxon>Ascomycota</taxon>
        <taxon>Pezizomycotina</taxon>
        <taxon>Eurotiomycetes</taxon>
        <taxon>Eurotiomycetidae</taxon>
        <taxon>Eurotiales</taxon>
        <taxon>Aspergillaceae</taxon>
        <taxon>Penicillium</taxon>
        <taxon>Penicillium chrysogenum species complex</taxon>
    </lineage>
</organism>
<dbReference type="SUPFAM" id="SSF53098">
    <property type="entry name" value="Ribonuclease H-like"/>
    <property type="match status" value="1"/>
</dbReference>
<dbReference type="AlphaFoldDB" id="A0A167T416"/>
<name>A0A167T416_PENCH</name>